<dbReference type="Gene3D" id="2.60.40.10">
    <property type="entry name" value="Immunoglobulins"/>
    <property type="match status" value="1"/>
</dbReference>
<protein>
    <recommendedName>
        <fullName evidence="4">DUF11 domain-containing protein</fullName>
    </recommendedName>
</protein>
<reference evidence="3" key="1">
    <citation type="submission" date="2022-10" db="EMBL/GenBank/DDBJ databases">
        <title>The complete genomes of actinobacterial strains from the NBC collection.</title>
        <authorList>
            <person name="Joergensen T.S."/>
            <person name="Alvarez Arevalo M."/>
            <person name="Sterndorff E.B."/>
            <person name="Faurdal D."/>
            <person name="Vuksanovic O."/>
            <person name="Mourched A.-S."/>
            <person name="Charusanti P."/>
            <person name="Shaw S."/>
            <person name="Blin K."/>
            <person name="Weber T."/>
        </authorList>
    </citation>
    <scope>NUCLEOTIDE SEQUENCE</scope>
    <source>
        <strain evidence="3">NBC_01393</strain>
    </source>
</reference>
<dbReference type="InterPro" id="IPR013783">
    <property type="entry name" value="Ig-like_fold"/>
</dbReference>
<evidence type="ECO:0000313" key="3">
    <source>
        <dbReference type="EMBL" id="WTZ14102.1"/>
    </source>
</evidence>
<sequence>MTLVAPPVFYVSRDHQRGTSDLQVQERTGGATVGLRITFDAGDLKDVVTVKRALDVCVVHLPVFHCDTQVGPTGGGGIQAFHLSPAKGAKAGDSGVLRYRVTAPGRPPVTGHSLIVVGRPELRVALHPGPGPVEPGESLAVRLTVRNVGDVPARGVALRMEGQDGITLGDRHRNCRYRGDTSAWCRLLADNVTIAPGRSYSLDAPEHLRTARDATYPTVDFTADAVGTDYVPPAEVASGYRPGSGPPLRFAPASGTDPAATGAADDGREVLHVSVRNRSDLAAIADTARGPVGSLATVRIGVRNNGPGALPATAKVVFTVPEGTTVMASPYSFERDEEVIDQDCRAVAADDAPLAEAAVKQPSARRYVCTARVGSVGATTTFPFTLRIDRGGTDRKGHVTVSDGDPERPSRDTEPADDTADIAVSVWPGPAWATPGFYLGAAVVVPPLGLAAALYLRRRKSSRKSITL</sequence>
<proteinExistence type="predicted"/>
<feature type="compositionally biased region" description="Basic and acidic residues" evidence="1">
    <location>
        <begin position="405"/>
        <end position="414"/>
    </location>
</feature>
<evidence type="ECO:0008006" key="4">
    <source>
        <dbReference type="Google" id="ProtNLM"/>
    </source>
</evidence>
<gene>
    <name evidence="3" type="ORF">OG699_42780</name>
</gene>
<feature type="region of interest" description="Disordered" evidence="1">
    <location>
        <begin position="393"/>
        <end position="418"/>
    </location>
</feature>
<keyword evidence="2" id="KW-1133">Transmembrane helix</keyword>
<evidence type="ECO:0000256" key="2">
    <source>
        <dbReference type="SAM" id="Phobius"/>
    </source>
</evidence>
<organism evidence="3">
    <name type="scientific">Streptomyces sp. NBC_01393</name>
    <dbReference type="NCBI Taxonomy" id="2903851"/>
    <lineage>
        <taxon>Bacteria</taxon>
        <taxon>Bacillati</taxon>
        <taxon>Actinomycetota</taxon>
        <taxon>Actinomycetes</taxon>
        <taxon>Kitasatosporales</taxon>
        <taxon>Streptomycetaceae</taxon>
        <taxon>Streptomyces</taxon>
    </lineage>
</organism>
<name>A0AAU3I8B6_9ACTN</name>
<feature type="transmembrane region" description="Helical" evidence="2">
    <location>
        <begin position="437"/>
        <end position="456"/>
    </location>
</feature>
<evidence type="ECO:0000256" key="1">
    <source>
        <dbReference type="SAM" id="MobiDB-lite"/>
    </source>
</evidence>
<dbReference type="AlphaFoldDB" id="A0AAU3I8B6"/>
<dbReference type="GO" id="GO:0005975">
    <property type="term" value="P:carbohydrate metabolic process"/>
    <property type="evidence" value="ECO:0007669"/>
    <property type="project" value="UniProtKB-ARBA"/>
</dbReference>
<keyword evidence="2" id="KW-0812">Transmembrane</keyword>
<dbReference type="EMBL" id="CP109546">
    <property type="protein sequence ID" value="WTZ14102.1"/>
    <property type="molecule type" value="Genomic_DNA"/>
</dbReference>
<keyword evidence="2" id="KW-0472">Membrane</keyword>
<accession>A0AAU3I8B6</accession>